<feature type="domain" description="YABBY protein C-terminal" evidence="2">
    <location>
        <begin position="113"/>
        <end position="151"/>
    </location>
</feature>
<dbReference type="EMBL" id="MBFT01000098">
    <property type="protein sequence ID" value="PVU97790.1"/>
    <property type="molecule type" value="Genomic_DNA"/>
</dbReference>
<evidence type="ECO:0000256" key="1">
    <source>
        <dbReference type="SAM" id="MobiDB-lite"/>
    </source>
</evidence>
<evidence type="ECO:0000313" key="3">
    <source>
        <dbReference type="EMBL" id="PVU97790.1"/>
    </source>
</evidence>
<feature type="region of interest" description="Disordered" evidence="1">
    <location>
        <begin position="157"/>
        <end position="204"/>
    </location>
</feature>
<keyword evidence="4" id="KW-1185">Reference proteome</keyword>
<evidence type="ECO:0000259" key="2">
    <source>
        <dbReference type="Pfam" id="PF04690"/>
    </source>
</evidence>
<protein>
    <recommendedName>
        <fullName evidence="2">YABBY protein C-terminal domain-containing protein</fullName>
    </recommendedName>
</protein>
<name>A0A2T9YZM5_9FUNG</name>
<dbReference type="AlphaFoldDB" id="A0A2T9YZM5"/>
<gene>
    <name evidence="3" type="ORF">BB559_001893</name>
</gene>
<dbReference type="Proteomes" id="UP000245699">
    <property type="component" value="Unassembled WGS sequence"/>
</dbReference>
<dbReference type="SUPFAM" id="SSF47095">
    <property type="entry name" value="HMG-box"/>
    <property type="match status" value="1"/>
</dbReference>
<dbReference type="OrthoDB" id="667577at2759"/>
<dbReference type="Pfam" id="PF04690">
    <property type="entry name" value="YABBY"/>
    <property type="match status" value="1"/>
</dbReference>
<dbReference type="Gene3D" id="1.10.30.10">
    <property type="entry name" value="High mobility group box domain"/>
    <property type="match status" value="1"/>
</dbReference>
<organism evidence="3 4">
    <name type="scientific">Furculomyces boomerangus</name>
    <dbReference type="NCBI Taxonomy" id="61424"/>
    <lineage>
        <taxon>Eukaryota</taxon>
        <taxon>Fungi</taxon>
        <taxon>Fungi incertae sedis</taxon>
        <taxon>Zoopagomycota</taxon>
        <taxon>Kickxellomycotina</taxon>
        <taxon>Harpellomycetes</taxon>
        <taxon>Harpellales</taxon>
        <taxon>Harpellaceae</taxon>
        <taxon>Furculomyces</taxon>
    </lineage>
</organism>
<accession>A0A2T9YZM5</accession>
<sequence length="241" mass="27797">MKHKFVCGMNDENDYQKHKLEIIKVWLVVLVSGKKLFEEMIGFLILNNDLLGELGYLQVDGNKRVDMELETEMHKVVVVMEKCLELLCFVCMPVGSIGSIENLKHEFTNIDMRRRPSLYNNFMKENLPVVKSSHPELSHKEAFVFVANMWKDQKSDVTAASKTKSSTEKNATEQNEVGQNEGETKTNEQAVANENEGEKKEKELSNIKVYDSEIILERDGEMEIEFRGKNQGHYQDIQGFW</sequence>
<dbReference type="InterPro" id="IPR036910">
    <property type="entry name" value="HMG_box_dom_sf"/>
</dbReference>
<evidence type="ECO:0000313" key="4">
    <source>
        <dbReference type="Proteomes" id="UP000245699"/>
    </source>
</evidence>
<reference evidence="3 4" key="1">
    <citation type="journal article" date="2018" name="MBio">
        <title>Comparative Genomics Reveals the Core Gene Toolbox for the Fungus-Insect Symbiosis.</title>
        <authorList>
            <person name="Wang Y."/>
            <person name="Stata M."/>
            <person name="Wang W."/>
            <person name="Stajich J.E."/>
            <person name="White M.M."/>
            <person name="Moncalvo J.M."/>
        </authorList>
    </citation>
    <scope>NUCLEOTIDE SEQUENCE [LARGE SCALE GENOMIC DNA]</scope>
    <source>
        <strain evidence="3 4">AUS-77-4</strain>
    </source>
</reference>
<dbReference type="InterPro" id="IPR056775">
    <property type="entry name" value="YABBY_C"/>
</dbReference>
<dbReference type="CDD" id="cd00084">
    <property type="entry name" value="HMG-box_SF"/>
    <property type="match status" value="1"/>
</dbReference>
<proteinExistence type="predicted"/>
<comment type="caution">
    <text evidence="3">The sequence shown here is derived from an EMBL/GenBank/DDBJ whole genome shotgun (WGS) entry which is preliminary data.</text>
</comment>